<evidence type="ECO:0000313" key="1">
    <source>
        <dbReference type="EMBL" id="CAD8156644.1"/>
    </source>
</evidence>
<keyword evidence="2" id="KW-1185">Reference proteome</keyword>
<sequence length="153" mass="18160">MEISSFLYDNLPQPQENHEQISDDCHLYISKSNYNKSIFRIQSPDPSIQEDCFSNGNDQSFEIKLGEFQFLIDEKNAINEEQYKGPTKKAQKTKKLYNKRKLKNGPLSETEFIDIMKKLEQCQQVMNMIDNMTIILDKFRCQLQQQKIKRIQR</sequence>
<accession>A0A8S1TX40</accession>
<gene>
    <name evidence="1" type="ORF">PPENT_87.1.T0290097</name>
</gene>
<protein>
    <submittedName>
        <fullName evidence="1">Uncharacterized protein</fullName>
    </submittedName>
</protein>
<dbReference type="EMBL" id="CAJJDO010000029">
    <property type="protein sequence ID" value="CAD8156644.1"/>
    <property type="molecule type" value="Genomic_DNA"/>
</dbReference>
<dbReference type="AlphaFoldDB" id="A0A8S1TX40"/>
<comment type="caution">
    <text evidence="1">The sequence shown here is derived from an EMBL/GenBank/DDBJ whole genome shotgun (WGS) entry which is preliminary data.</text>
</comment>
<reference evidence="1" key="1">
    <citation type="submission" date="2021-01" db="EMBL/GenBank/DDBJ databases">
        <authorList>
            <consortium name="Genoscope - CEA"/>
            <person name="William W."/>
        </authorList>
    </citation>
    <scope>NUCLEOTIDE SEQUENCE</scope>
</reference>
<dbReference type="Proteomes" id="UP000689195">
    <property type="component" value="Unassembled WGS sequence"/>
</dbReference>
<organism evidence="1 2">
    <name type="scientific">Paramecium pentaurelia</name>
    <dbReference type="NCBI Taxonomy" id="43138"/>
    <lineage>
        <taxon>Eukaryota</taxon>
        <taxon>Sar</taxon>
        <taxon>Alveolata</taxon>
        <taxon>Ciliophora</taxon>
        <taxon>Intramacronucleata</taxon>
        <taxon>Oligohymenophorea</taxon>
        <taxon>Peniculida</taxon>
        <taxon>Parameciidae</taxon>
        <taxon>Paramecium</taxon>
    </lineage>
</organism>
<name>A0A8S1TX40_9CILI</name>
<dbReference type="OrthoDB" id="302749at2759"/>
<evidence type="ECO:0000313" key="2">
    <source>
        <dbReference type="Proteomes" id="UP000689195"/>
    </source>
</evidence>
<proteinExistence type="predicted"/>